<protein>
    <submittedName>
        <fullName evidence="3">Helix-turn-helix domain-containing protein</fullName>
    </submittedName>
</protein>
<dbReference type="PANTHER" id="PTHR46558:SF11">
    <property type="entry name" value="HTH-TYPE TRANSCRIPTIONAL REGULATOR XRE"/>
    <property type="match status" value="1"/>
</dbReference>
<sequence>MDFGIRLKELRKERKVTQKELANALGCSQSMVAQWESHKNKPTEDFIVKTAKYFDVSTDYMLGLID</sequence>
<dbReference type="InterPro" id="IPR010982">
    <property type="entry name" value="Lambda_DNA-bd_dom_sf"/>
</dbReference>
<dbReference type="SMART" id="SM00530">
    <property type="entry name" value="HTH_XRE"/>
    <property type="match status" value="1"/>
</dbReference>
<keyword evidence="1" id="KW-0238">DNA-binding</keyword>
<name>A0A9D1ZX12_9FIRM</name>
<evidence type="ECO:0000313" key="3">
    <source>
        <dbReference type="EMBL" id="HIY97223.1"/>
    </source>
</evidence>
<dbReference type="CDD" id="cd00093">
    <property type="entry name" value="HTH_XRE"/>
    <property type="match status" value="1"/>
</dbReference>
<comment type="caution">
    <text evidence="3">The sequence shown here is derived from an EMBL/GenBank/DDBJ whole genome shotgun (WGS) entry which is preliminary data.</text>
</comment>
<dbReference type="EMBL" id="DXCQ01000055">
    <property type="protein sequence ID" value="HIY97223.1"/>
    <property type="molecule type" value="Genomic_DNA"/>
</dbReference>
<dbReference type="SUPFAM" id="SSF47413">
    <property type="entry name" value="lambda repressor-like DNA-binding domains"/>
    <property type="match status" value="1"/>
</dbReference>
<dbReference type="Gene3D" id="1.10.260.40">
    <property type="entry name" value="lambda repressor-like DNA-binding domains"/>
    <property type="match status" value="1"/>
</dbReference>
<evidence type="ECO:0000256" key="1">
    <source>
        <dbReference type="ARBA" id="ARBA00023125"/>
    </source>
</evidence>
<reference evidence="3" key="1">
    <citation type="journal article" date="2021" name="PeerJ">
        <title>Extensive microbial diversity within the chicken gut microbiome revealed by metagenomics and culture.</title>
        <authorList>
            <person name="Gilroy R."/>
            <person name="Ravi A."/>
            <person name="Getino M."/>
            <person name="Pursley I."/>
            <person name="Horton D.L."/>
            <person name="Alikhan N.F."/>
            <person name="Baker D."/>
            <person name="Gharbi K."/>
            <person name="Hall N."/>
            <person name="Watson M."/>
            <person name="Adriaenssens E.M."/>
            <person name="Foster-Nyarko E."/>
            <person name="Jarju S."/>
            <person name="Secka A."/>
            <person name="Antonio M."/>
            <person name="Oren A."/>
            <person name="Chaudhuri R.R."/>
            <person name="La Ragione R."/>
            <person name="Hildebrand F."/>
            <person name="Pallen M.J."/>
        </authorList>
    </citation>
    <scope>NUCLEOTIDE SEQUENCE</scope>
    <source>
        <strain evidence="3">1345</strain>
    </source>
</reference>
<dbReference type="PROSITE" id="PS50943">
    <property type="entry name" value="HTH_CROC1"/>
    <property type="match status" value="1"/>
</dbReference>
<feature type="domain" description="HTH cro/C1-type" evidence="2">
    <location>
        <begin position="7"/>
        <end position="61"/>
    </location>
</feature>
<gene>
    <name evidence="3" type="ORF">H9729_05990</name>
</gene>
<dbReference type="InterPro" id="IPR001387">
    <property type="entry name" value="Cro/C1-type_HTH"/>
</dbReference>
<dbReference type="Proteomes" id="UP000886750">
    <property type="component" value="Unassembled WGS sequence"/>
</dbReference>
<dbReference type="AlphaFoldDB" id="A0A9D1ZX12"/>
<organism evidence="3 4">
    <name type="scientific">Candidatus Borkfalkia excrementigallinarum</name>
    <dbReference type="NCBI Taxonomy" id="2838506"/>
    <lineage>
        <taxon>Bacteria</taxon>
        <taxon>Bacillati</taxon>
        <taxon>Bacillota</taxon>
        <taxon>Clostridia</taxon>
        <taxon>Christensenellales</taxon>
        <taxon>Christensenellaceae</taxon>
        <taxon>Candidatus Borkfalkia</taxon>
    </lineage>
</organism>
<evidence type="ECO:0000259" key="2">
    <source>
        <dbReference type="PROSITE" id="PS50943"/>
    </source>
</evidence>
<dbReference type="Pfam" id="PF01381">
    <property type="entry name" value="HTH_3"/>
    <property type="match status" value="1"/>
</dbReference>
<dbReference type="PANTHER" id="PTHR46558">
    <property type="entry name" value="TRACRIPTIONAL REGULATORY PROTEIN-RELATED-RELATED"/>
    <property type="match status" value="1"/>
</dbReference>
<evidence type="ECO:0000313" key="4">
    <source>
        <dbReference type="Proteomes" id="UP000886750"/>
    </source>
</evidence>
<reference evidence="3" key="2">
    <citation type="submission" date="2021-04" db="EMBL/GenBank/DDBJ databases">
        <authorList>
            <person name="Gilroy R."/>
        </authorList>
    </citation>
    <scope>NUCLEOTIDE SEQUENCE</scope>
    <source>
        <strain evidence="3">1345</strain>
    </source>
</reference>
<dbReference type="GO" id="GO:0003677">
    <property type="term" value="F:DNA binding"/>
    <property type="evidence" value="ECO:0007669"/>
    <property type="project" value="UniProtKB-KW"/>
</dbReference>
<proteinExistence type="predicted"/>
<accession>A0A9D1ZX12</accession>